<dbReference type="GO" id="GO:0005524">
    <property type="term" value="F:ATP binding"/>
    <property type="evidence" value="ECO:0007669"/>
    <property type="project" value="UniProtKB-KW"/>
</dbReference>
<keyword evidence="4" id="KW-0436">Ligase</keyword>
<reference evidence="4 5" key="1">
    <citation type="submission" date="2019-02" db="EMBL/GenBank/DDBJ databases">
        <title>Kribbella capetownensis sp. nov. and Kribbella speibonae sp. nov., isolated from soil.</title>
        <authorList>
            <person name="Curtis S.M."/>
            <person name="Norton I."/>
            <person name="Everest G.J."/>
            <person name="Meyers P.R."/>
        </authorList>
    </citation>
    <scope>NUCLEOTIDE SEQUENCE [LARGE SCALE GENOMIC DNA]</scope>
    <source>
        <strain evidence="4 5">YM53</strain>
    </source>
</reference>
<dbReference type="Pfam" id="PF00501">
    <property type="entry name" value="AMP-binding"/>
    <property type="match status" value="1"/>
</dbReference>
<dbReference type="GO" id="GO:0004467">
    <property type="term" value="F:long-chain fatty acid-CoA ligase activity"/>
    <property type="evidence" value="ECO:0007669"/>
    <property type="project" value="TreeGrafter"/>
</dbReference>
<dbReference type="EMBL" id="SJKD01000002">
    <property type="protein sequence ID" value="TCC50945.1"/>
    <property type="molecule type" value="Genomic_DNA"/>
</dbReference>
<dbReference type="SUPFAM" id="SSF56801">
    <property type="entry name" value="Acetyl-CoA synthetase-like"/>
    <property type="match status" value="1"/>
</dbReference>
<dbReference type="OrthoDB" id="9803968at2"/>
<dbReference type="InterPro" id="IPR000873">
    <property type="entry name" value="AMP-dep_synth/lig_dom"/>
</dbReference>
<keyword evidence="1" id="KW-0547">Nucleotide-binding</keyword>
<dbReference type="Proteomes" id="UP000293342">
    <property type="component" value="Unassembled WGS sequence"/>
</dbReference>
<protein>
    <submittedName>
        <fullName evidence="4">Long-chain fatty acid--CoA ligase</fullName>
    </submittedName>
</protein>
<dbReference type="Pfam" id="PF23562">
    <property type="entry name" value="AMP-binding_C_3"/>
    <property type="match status" value="1"/>
</dbReference>
<dbReference type="AlphaFoldDB" id="A0A4R0K791"/>
<keyword evidence="2" id="KW-0067">ATP-binding</keyword>
<sequence>MTPVADSGQLALLSNRKDTMAQMFLDRVAATPDREAFRYPSGDAWKSVSWRAMDVLARRRAAGLVALGVQPEQRVAIASSTRMEWVECYLAAVLAAAATTTIYPTTMSVDVAFIIADADVQVVFAEDAAQVDKLRERKSEIPSVRKVVLIDGEPLESDADWVISLAALDALGADEADAVDGRIAEVKPEDLCTLIYTSGTTGRPKGVRLPHSVWTYEGAAVEGMRVLSPDDLQFLWLPLSHVFGQVLLAVQFQLGFATAIDGRIDKIVENAAIVQPTFMAAAPRIFEKAHGRIVTMIASEGGPKAKLFDWAFGVGARVSALRQQGKEPGGLLGAQYAAADRLVLSKIRDRFGGRIRFFVSGSAALDKKLAEWFHAAGLLILEGYGLSETAAGATLNRPTQYRLGSVGPAFPGTQFKIAEDGEILIKGDGVMSGYHNQPEQTAEVIDADGWFHTGDIGHFEDEYLFITDRKKDLFKTSGGKYVAPQVIEGRFKTICPYASQFVVHGNKRNFVSALVTLDPDAVVGWGAANGLGGKSYAEIVSSDAAQVMVQGYVDELNAGLNRWETIKKFTILERDLTVESGEMTPSLKLKRKHVEIEYADVLDKMYE</sequence>
<dbReference type="InterPro" id="IPR020845">
    <property type="entry name" value="AMP-binding_CS"/>
</dbReference>
<proteinExistence type="predicted"/>
<dbReference type="Gene3D" id="3.40.50.12780">
    <property type="entry name" value="N-terminal domain of ligase-like"/>
    <property type="match status" value="1"/>
</dbReference>
<name>A0A4R0K791_9ACTN</name>
<keyword evidence="5" id="KW-1185">Reference proteome</keyword>
<evidence type="ECO:0000313" key="5">
    <source>
        <dbReference type="Proteomes" id="UP000293342"/>
    </source>
</evidence>
<accession>A0A4R0K791</accession>
<evidence type="ECO:0000259" key="3">
    <source>
        <dbReference type="Pfam" id="PF00501"/>
    </source>
</evidence>
<gene>
    <name evidence="4" type="ORF">E0H75_12395</name>
</gene>
<organism evidence="4 5">
    <name type="scientific">Kribbella capetownensis</name>
    <dbReference type="NCBI Taxonomy" id="1572659"/>
    <lineage>
        <taxon>Bacteria</taxon>
        <taxon>Bacillati</taxon>
        <taxon>Actinomycetota</taxon>
        <taxon>Actinomycetes</taxon>
        <taxon>Propionibacteriales</taxon>
        <taxon>Kribbellaceae</taxon>
        <taxon>Kribbella</taxon>
    </lineage>
</organism>
<dbReference type="PANTHER" id="PTHR43272">
    <property type="entry name" value="LONG-CHAIN-FATTY-ACID--COA LIGASE"/>
    <property type="match status" value="1"/>
</dbReference>
<dbReference type="GO" id="GO:0016020">
    <property type="term" value="C:membrane"/>
    <property type="evidence" value="ECO:0007669"/>
    <property type="project" value="TreeGrafter"/>
</dbReference>
<dbReference type="PROSITE" id="PS00455">
    <property type="entry name" value="AMP_BINDING"/>
    <property type="match status" value="1"/>
</dbReference>
<evidence type="ECO:0000313" key="4">
    <source>
        <dbReference type="EMBL" id="TCC50945.1"/>
    </source>
</evidence>
<evidence type="ECO:0000256" key="2">
    <source>
        <dbReference type="ARBA" id="ARBA00022840"/>
    </source>
</evidence>
<dbReference type="InterPro" id="IPR042099">
    <property type="entry name" value="ANL_N_sf"/>
</dbReference>
<comment type="caution">
    <text evidence="4">The sequence shown here is derived from an EMBL/GenBank/DDBJ whole genome shotgun (WGS) entry which is preliminary data.</text>
</comment>
<dbReference type="PANTHER" id="PTHR43272:SF33">
    <property type="entry name" value="AMP-BINDING DOMAIN-CONTAINING PROTEIN-RELATED"/>
    <property type="match status" value="1"/>
</dbReference>
<dbReference type="RefSeq" id="WP_131513642.1">
    <property type="nucleotide sequence ID" value="NZ_SJKD01000002.1"/>
</dbReference>
<evidence type="ECO:0000256" key="1">
    <source>
        <dbReference type="ARBA" id="ARBA00022741"/>
    </source>
</evidence>
<dbReference type="CDD" id="cd05907">
    <property type="entry name" value="VL_LC_FACS_like"/>
    <property type="match status" value="1"/>
</dbReference>
<feature type="domain" description="AMP-dependent synthetase/ligase" evidence="3">
    <location>
        <begin position="26"/>
        <end position="435"/>
    </location>
</feature>